<name>I4AM51_BERLS</name>
<keyword evidence="3" id="KW-1185">Reference proteome</keyword>
<feature type="transmembrane region" description="Helical" evidence="1">
    <location>
        <begin position="42"/>
        <end position="65"/>
    </location>
</feature>
<keyword evidence="1" id="KW-0472">Membrane</keyword>
<gene>
    <name evidence="2" type="ordered locus">Fleli_2679</name>
</gene>
<dbReference type="eggNOG" id="ENOG5031MGE">
    <property type="taxonomic scope" value="Bacteria"/>
</dbReference>
<dbReference type="HOGENOM" id="CLU_1923829_0_0_10"/>
<reference evidence="3" key="1">
    <citation type="submission" date="2012-06" db="EMBL/GenBank/DDBJ databases">
        <title>The complete genome of Flexibacter litoralis DSM 6794.</title>
        <authorList>
            <person name="Lucas S."/>
            <person name="Copeland A."/>
            <person name="Lapidus A."/>
            <person name="Glavina del Rio T."/>
            <person name="Dalin E."/>
            <person name="Tice H."/>
            <person name="Bruce D."/>
            <person name="Goodwin L."/>
            <person name="Pitluck S."/>
            <person name="Peters L."/>
            <person name="Ovchinnikova G."/>
            <person name="Lu M."/>
            <person name="Kyrpides N."/>
            <person name="Mavromatis K."/>
            <person name="Ivanova N."/>
            <person name="Brettin T."/>
            <person name="Detter J.C."/>
            <person name="Han C."/>
            <person name="Larimer F."/>
            <person name="Land M."/>
            <person name="Hauser L."/>
            <person name="Markowitz V."/>
            <person name="Cheng J.-F."/>
            <person name="Hugenholtz P."/>
            <person name="Woyke T."/>
            <person name="Wu D."/>
            <person name="Spring S."/>
            <person name="Lang E."/>
            <person name="Kopitz M."/>
            <person name="Brambilla E."/>
            <person name="Klenk H.-P."/>
            <person name="Eisen J.A."/>
        </authorList>
    </citation>
    <scope>NUCLEOTIDE SEQUENCE [LARGE SCALE GENOMIC DNA]</scope>
    <source>
        <strain evidence="3">ATCC 23117 / DSM 6794 / NBRC 15988 / NCIMB 1366 / Sio-4</strain>
    </source>
</reference>
<evidence type="ECO:0000313" key="3">
    <source>
        <dbReference type="Proteomes" id="UP000006054"/>
    </source>
</evidence>
<organism evidence="2 3">
    <name type="scientific">Bernardetia litoralis (strain ATCC 23117 / DSM 6794 / NBRC 15988 / NCIMB 1366 / Fx l1 / Sio-4)</name>
    <name type="common">Flexibacter litoralis</name>
    <dbReference type="NCBI Taxonomy" id="880071"/>
    <lineage>
        <taxon>Bacteria</taxon>
        <taxon>Pseudomonadati</taxon>
        <taxon>Bacteroidota</taxon>
        <taxon>Cytophagia</taxon>
        <taxon>Cytophagales</taxon>
        <taxon>Bernardetiaceae</taxon>
        <taxon>Bernardetia</taxon>
    </lineage>
</organism>
<proteinExistence type="predicted"/>
<dbReference type="KEGG" id="fli:Fleli_2679"/>
<evidence type="ECO:0000256" key="1">
    <source>
        <dbReference type="SAM" id="Phobius"/>
    </source>
</evidence>
<dbReference type="STRING" id="880071.Fleli_2679"/>
<dbReference type="OrthoDB" id="670562at2"/>
<dbReference type="EMBL" id="CP003345">
    <property type="protein sequence ID" value="AFM05036.1"/>
    <property type="molecule type" value="Genomic_DNA"/>
</dbReference>
<sequence>MELHLKIIGYILIGLALLHGVFPSYFNWKKEFKSISLLSRQIMYIHTFFIALVIFLIGILCLTSSQELIETPLGNKICLGLGFFWFARLYVQFFGYSSKLWRKKHFETIIHIIFVCLWAYISTVFLFIALSIFS</sequence>
<keyword evidence="1" id="KW-1133">Transmembrane helix</keyword>
<dbReference type="AlphaFoldDB" id="I4AM51"/>
<feature type="transmembrane region" description="Helical" evidence="1">
    <location>
        <begin position="77"/>
        <end position="97"/>
    </location>
</feature>
<dbReference type="Proteomes" id="UP000006054">
    <property type="component" value="Chromosome"/>
</dbReference>
<feature type="transmembrane region" description="Helical" evidence="1">
    <location>
        <begin position="109"/>
        <end position="133"/>
    </location>
</feature>
<keyword evidence="1" id="KW-0812">Transmembrane</keyword>
<dbReference type="RefSeq" id="WP_014798473.1">
    <property type="nucleotide sequence ID" value="NC_018018.1"/>
</dbReference>
<evidence type="ECO:0000313" key="2">
    <source>
        <dbReference type="EMBL" id="AFM05036.1"/>
    </source>
</evidence>
<feature type="transmembrane region" description="Helical" evidence="1">
    <location>
        <begin position="7"/>
        <end position="26"/>
    </location>
</feature>
<accession>I4AM51</accession>
<protein>
    <submittedName>
        <fullName evidence="2">Uncharacterized protein</fullName>
    </submittedName>
</protein>